<reference evidence="2 3" key="1">
    <citation type="submission" date="2015-08" db="EMBL/GenBank/DDBJ databases">
        <title>Genomes of Paenibacillus riograndensis.</title>
        <authorList>
            <person name="Sant'Anna F.H."/>
            <person name="Souza R."/>
            <person name="Ambrosini A."/>
            <person name="Bach E."/>
            <person name="Fernandes G."/>
            <person name="Balsanelli E."/>
            <person name="Baura V.A."/>
            <person name="Pedrosa F.O."/>
            <person name="Souza E.M."/>
            <person name="Passaglia L."/>
        </authorList>
    </citation>
    <scope>NUCLEOTIDE SEQUENCE [LARGE SCALE GENOMIC DNA]</scope>
    <source>
        <strain evidence="2 3">CAS34</strain>
    </source>
</reference>
<sequence>MRALMVYLLRSYTVSQRYFGPVAGTIIAVLILYSYTPNPVMNSYAATAIILFAGSAWLGLSFLNHEHPIQRQVSIVQARSKMRYNLGTLLTLGLFILLLALLIVIFPVVTGKFDEPAGLYRMTLAFAGHFLLGLLGTAVSLYFQASWVPKTSYAAGLLLTVLIISIGANKMSAIIPGPYVHLLLPPAAPVMDVLMNADNLSLMRVTGAFVHALVYIVLLIGFYLYRSSRMDDRKSL</sequence>
<evidence type="ECO:0000313" key="3">
    <source>
        <dbReference type="Proteomes" id="UP000070475"/>
    </source>
</evidence>
<feature type="transmembrane region" description="Helical" evidence="1">
    <location>
        <begin position="155"/>
        <end position="182"/>
    </location>
</feature>
<keyword evidence="1" id="KW-0812">Transmembrane</keyword>
<keyword evidence="1" id="KW-0472">Membrane</keyword>
<organism evidence="2 3">
    <name type="scientific">Paenibacillus riograndensis</name>
    <dbReference type="NCBI Taxonomy" id="483937"/>
    <lineage>
        <taxon>Bacteria</taxon>
        <taxon>Bacillati</taxon>
        <taxon>Bacillota</taxon>
        <taxon>Bacilli</taxon>
        <taxon>Bacillales</taxon>
        <taxon>Paenibacillaceae</taxon>
        <taxon>Paenibacillus</taxon>
        <taxon>Paenibacillus sonchi group</taxon>
    </lineage>
</organism>
<dbReference type="AlphaFoldDB" id="A0A132U294"/>
<feature type="transmembrane region" description="Helical" evidence="1">
    <location>
        <begin position="202"/>
        <end position="225"/>
    </location>
</feature>
<feature type="transmembrane region" description="Helical" evidence="1">
    <location>
        <begin position="84"/>
        <end position="106"/>
    </location>
</feature>
<keyword evidence="1" id="KW-1133">Transmembrane helix</keyword>
<proteinExistence type="predicted"/>
<dbReference type="EMBL" id="LIRB01000124">
    <property type="protein sequence ID" value="KWX77697.1"/>
    <property type="molecule type" value="Genomic_DNA"/>
</dbReference>
<feature type="transmembrane region" description="Helical" evidence="1">
    <location>
        <begin position="18"/>
        <end position="35"/>
    </location>
</feature>
<evidence type="ECO:0000313" key="2">
    <source>
        <dbReference type="EMBL" id="KWX77697.1"/>
    </source>
</evidence>
<protein>
    <submittedName>
        <fullName evidence="2">Uncharacterized protein</fullName>
    </submittedName>
</protein>
<name>A0A132U294_9BACL</name>
<comment type="caution">
    <text evidence="2">The sequence shown here is derived from an EMBL/GenBank/DDBJ whole genome shotgun (WGS) entry which is preliminary data.</text>
</comment>
<evidence type="ECO:0000256" key="1">
    <source>
        <dbReference type="SAM" id="Phobius"/>
    </source>
</evidence>
<gene>
    <name evidence="2" type="ORF">AMQ84_11925</name>
</gene>
<dbReference type="PATRIC" id="fig|483937.3.peg.2774"/>
<feature type="transmembrane region" description="Helical" evidence="1">
    <location>
        <begin position="41"/>
        <end position="63"/>
    </location>
</feature>
<dbReference type="OrthoDB" id="1936187at2"/>
<dbReference type="RefSeq" id="WP_060860544.1">
    <property type="nucleotide sequence ID" value="NZ_LIRB01000124.1"/>
</dbReference>
<dbReference type="Proteomes" id="UP000070475">
    <property type="component" value="Unassembled WGS sequence"/>
</dbReference>
<accession>A0A132U294</accession>
<feature type="transmembrane region" description="Helical" evidence="1">
    <location>
        <begin position="118"/>
        <end position="143"/>
    </location>
</feature>
<keyword evidence="3" id="KW-1185">Reference proteome</keyword>